<sequence length="293" mass="31433">MTDQQLPPAAPAPQPEIPAQWGGVTQVEAEGPATWVQPPPPKPSLKDRHVLRAVARWTLAVLVFGGAGAGTAYGITSMERTDVPGLATQADGRWDYPALKLPALPEGKPRPFGEANPGEIHHAALTDLMLDAPKGAKDDTGPKAVTGKEFAGLYAKDSRGEVANGLRDYGIREIVSRSWTAPDGTQSRIYLVRFPSVGYADGFLDEILSPAGDAGREIEGVGATVVDEKWENPREDIETQLYMYDSAPEDKGDDRVAYLASGDTIGVIVQTRKGGAERVPFHQTVVLQTQLLD</sequence>
<dbReference type="EMBL" id="FNFF01000018">
    <property type="protein sequence ID" value="SDL10143.1"/>
    <property type="molecule type" value="Genomic_DNA"/>
</dbReference>
<dbReference type="STRING" id="417292.SAMN05421806_11895"/>
<dbReference type="AlphaFoldDB" id="A0A1G9HCC0"/>
<name>A0A1G9HCC0_9ACTN</name>
<dbReference type="RefSeq" id="WP_093616341.1">
    <property type="nucleotide sequence ID" value="NZ_FNFF01000018.1"/>
</dbReference>
<evidence type="ECO:0000313" key="3">
    <source>
        <dbReference type="Proteomes" id="UP000199155"/>
    </source>
</evidence>
<protein>
    <submittedName>
        <fullName evidence="2">Uncharacterized protein</fullName>
    </submittedName>
</protein>
<proteinExistence type="predicted"/>
<gene>
    <name evidence="2" type="ORF">SAMN05421806_11895</name>
</gene>
<reference evidence="2 3" key="1">
    <citation type="submission" date="2016-10" db="EMBL/GenBank/DDBJ databases">
        <authorList>
            <person name="de Groot N.N."/>
        </authorList>
    </citation>
    <scope>NUCLEOTIDE SEQUENCE [LARGE SCALE GENOMIC DNA]</scope>
    <source>
        <strain evidence="2 3">CGMCC 4.5727</strain>
    </source>
</reference>
<dbReference type="Proteomes" id="UP000199155">
    <property type="component" value="Unassembled WGS sequence"/>
</dbReference>
<evidence type="ECO:0000313" key="2">
    <source>
        <dbReference type="EMBL" id="SDL10143.1"/>
    </source>
</evidence>
<dbReference type="OrthoDB" id="3851768at2"/>
<accession>A0A1G9HCC0</accession>
<feature type="region of interest" description="Disordered" evidence="1">
    <location>
        <begin position="1"/>
        <end position="43"/>
    </location>
</feature>
<organism evidence="2 3">
    <name type="scientific">Streptomyces indicus</name>
    <dbReference type="NCBI Taxonomy" id="417292"/>
    <lineage>
        <taxon>Bacteria</taxon>
        <taxon>Bacillati</taxon>
        <taxon>Actinomycetota</taxon>
        <taxon>Actinomycetes</taxon>
        <taxon>Kitasatosporales</taxon>
        <taxon>Streptomycetaceae</taxon>
        <taxon>Streptomyces</taxon>
    </lineage>
</organism>
<keyword evidence="3" id="KW-1185">Reference proteome</keyword>
<evidence type="ECO:0000256" key="1">
    <source>
        <dbReference type="SAM" id="MobiDB-lite"/>
    </source>
</evidence>